<evidence type="ECO:0000259" key="7">
    <source>
        <dbReference type="Pfam" id="PF01370"/>
    </source>
</evidence>
<dbReference type="InterPro" id="IPR001509">
    <property type="entry name" value="Epimerase_deHydtase"/>
</dbReference>
<reference evidence="8 9" key="1">
    <citation type="submission" date="2015-09" db="EMBL/GenBank/DDBJ databases">
        <title>Trachymyrmex cornetzi WGS genome.</title>
        <authorList>
            <person name="Nygaard S."/>
            <person name="Hu H."/>
            <person name="Boomsma J."/>
            <person name="Zhang G."/>
        </authorList>
    </citation>
    <scope>NUCLEOTIDE SEQUENCE [LARGE SCALE GENOMIC DNA]</scope>
    <source>
        <strain evidence="8">Tcor2-1</strain>
        <tissue evidence="8">Whole body</tissue>
    </source>
</reference>
<organism evidence="8 9">
    <name type="scientific">Trachymyrmex cornetzi</name>
    <dbReference type="NCBI Taxonomy" id="471704"/>
    <lineage>
        <taxon>Eukaryota</taxon>
        <taxon>Metazoa</taxon>
        <taxon>Ecdysozoa</taxon>
        <taxon>Arthropoda</taxon>
        <taxon>Hexapoda</taxon>
        <taxon>Insecta</taxon>
        <taxon>Pterygota</taxon>
        <taxon>Neoptera</taxon>
        <taxon>Endopterygota</taxon>
        <taxon>Hymenoptera</taxon>
        <taxon>Apocrita</taxon>
        <taxon>Aculeata</taxon>
        <taxon>Formicoidea</taxon>
        <taxon>Formicidae</taxon>
        <taxon>Myrmicinae</taxon>
        <taxon>Trachymyrmex</taxon>
    </lineage>
</organism>
<dbReference type="SUPFAM" id="SSF51735">
    <property type="entry name" value="NAD(P)-binding Rossmann-fold domains"/>
    <property type="match status" value="1"/>
</dbReference>
<dbReference type="Gene3D" id="3.90.25.10">
    <property type="entry name" value="UDP-galactose 4-epimerase, domain 1"/>
    <property type="match status" value="2"/>
</dbReference>
<dbReference type="NCBIfam" id="TIGR01179">
    <property type="entry name" value="galE"/>
    <property type="match status" value="1"/>
</dbReference>
<dbReference type="PRINTS" id="PR01713">
    <property type="entry name" value="NUCEPIMERASE"/>
</dbReference>
<comment type="pathway">
    <text evidence="6">Carbohydrate metabolism; galactose metabolism.</text>
</comment>
<evidence type="ECO:0000256" key="6">
    <source>
        <dbReference type="RuleBase" id="RU366046"/>
    </source>
</evidence>
<comment type="subunit">
    <text evidence="6">Homodimer.</text>
</comment>
<dbReference type="EMBL" id="KQ980447">
    <property type="protein sequence ID" value="KYN16005.1"/>
    <property type="molecule type" value="Genomic_DNA"/>
</dbReference>
<dbReference type="GO" id="GO:0003974">
    <property type="term" value="F:UDP-N-acetylglucosamine 4-epimerase activity"/>
    <property type="evidence" value="ECO:0007669"/>
    <property type="project" value="UniProtKB-EC"/>
</dbReference>
<dbReference type="PANTHER" id="PTHR43725:SF31">
    <property type="entry name" value="UDP-GLUCOSE 4-EPIMERASE"/>
    <property type="match status" value="1"/>
</dbReference>
<evidence type="ECO:0000313" key="8">
    <source>
        <dbReference type="EMBL" id="KYN16005.1"/>
    </source>
</evidence>
<keyword evidence="3 6" id="KW-0520">NAD</keyword>
<dbReference type="AlphaFoldDB" id="A0A151J1Z9"/>
<feature type="domain" description="NAD-dependent epimerase/dehydratase" evidence="7">
    <location>
        <begin position="8"/>
        <end position="304"/>
    </location>
</feature>
<name>A0A151J1Z9_9HYME</name>
<dbReference type="GO" id="GO:0003978">
    <property type="term" value="F:UDP-glucose 4-epimerase activity"/>
    <property type="evidence" value="ECO:0007669"/>
    <property type="project" value="UniProtKB-UniRule"/>
</dbReference>
<dbReference type="Proteomes" id="UP000078492">
    <property type="component" value="Unassembled WGS sequence"/>
</dbReference>
<comment type="similarity">
    <text evidence="6">Belongs to the NAD(P)-dependent epimerase/dehydratase family.</text>
</comment>
<dbReference type="Pfam" id="PF01370">
    <property type="entry name" value="Epimerase"/>
    <property type="match status" value="1"/>
</dbReference>
<dbReference type="GO" id="GO:0005829">
    <property type="term" value="C:cytosol"/>
    <property type="evidence" value="ECO:0007669"/>
    <property type="project" value="TreeGrafter"/>
</dbReference>
<dbReference type="UniPathway" id="UPA00214"/>
<dbReference type="Gene3D" id="3.40.50.720">
    <property type="entry name" value="NAD(P)-binding Rossmann-like Domain"/>
    <property type="match status" value="1"/>
</dbReference>
<dbReference type="CDD" id="cd05247">
    <property type="entry name" value="UDP_G4E_1_SDR_e"/>
    <property type="match status" value="1"/>
</dbReference>
<evidence type="ECO:0000313" key="9">
    <source>
        <dbReference type="Proteomes" id="UP000078492"/>
    </source>
</evidence>
<keyword evidence="6" id="KW-0119">Carbohydrate metabolism</keyword>
<dbReference type="PANTHER" id="PTHR43725">
    <property type="entry name" value="UDP-GLUCOSE 4-EPIMERASE"/>
    <property type="match status" value="1"/>
</dbReference>
<gene>
    <name evidence="8" type="ORF">ALC57_11730</name>
</gene>
<evidence type="ECO:0000256" key="2">
    <source>
        <dbReference type="ARBA" id="ARBA00001911"/>
    </source>
</evidence>
<comment type="catalytic activity">
    <reaction evidence="1">
        <text>UDP-N-acetyl-alpha-D-glucosamine = UDP-N-acetyl-alpha-D-galactosamine</text>
        <dbReference type="Rhea" id="RHEA:20517"/>
        <dbReference type="ChEBI" id="CHEBI:57705"/>
        <dbReference type="ChEBI" id="CHEBI:67138"/>
        <dbReference type="EC" id="5.1.3.7"/>
    </reaction>
</comment>
<dbReference type="InterPro" id="IPR005886">
    <property type="entry name" value="UDP_G4E"/>
</dbReference>
<keyword evidence="4" id="KW-0299">Galactose metabolism</keyword>
<protein>
    <recommendedName>
        <fullName evidence="6">UDP-glucose 4-epimerase</fullName>
        <ecNumber evidence="6">5.1.3.2</ecNumber>
    </recommendedName>
</protein>
<sequence>MTGTWRTIFVTGGAGYIGSHCIVELLECGYDVVAIDNFANSVTETDGESAALKRVEQITGKKVTFYNCDLLDREKLETVFNQHKIDCVIHFAAIKAVGESMQVPLHYYRNNMIGAINLLEVMKAAGCFQLVFSSSCTVYGEPTELPITEEHETGNITNVYGRTKYFIEEMLKDISRAEKSWNIISLRYFNPVGAHRSGLIGEDPTKPFTNLMPYIAQVALRHKPELVIFGGDYPTNDGTGNRDNNVNIKRKVHRTLYLDQSILTIYTFPGVRDYIHVMDLAAGHVAALNALHKQHLRLKIYNLGTGNGVTVLELIKTFEKVTGTTVPYVIKERREGDIVSMYANTDLAKKELDWTAKYNVEQMCQDFWTWQTMNPHGYRTSLKNGTTEHLNNTS</sequence>
<evidence type="ECO:0000256" key="1">
    <source>
        <dbReference type="ARBA" id="ARBA00000014"/>
    </source>
</evidence>
<dbReference type="GO" id="GO:0033499">
    <property type="term" value="P:galactose catabolic process via UDP-galactose, Leloir pathway"/>
    <property type="evidence" value="ECO:0007669"/>
    <property type="project" value="TreeGrafter"/>
</dbReference>
<dbReference type="EC" id="5.1.3.2" evidence="6"/>
<proteinExistence type="inferred from homology"/>
<evidence type="ECO:0000256" key="3">
    <source>
        <dbReference type="ARBA" id="ARBA00023027"/>
    </source>
</evidence>
<keyword evidence="9" id="KW-1185">Reference proteome</keyword>
<dbReference type="STRING" id="471704.A0A151J1Z9"/>
<comment type="catalytic activity">
    <reaction evidence="6">
        <text>UDP-alpha-D-glucose = UDP-alpha-D-galactose</text>
        <dbReference type="Rhea" id="RHEA:22168"/>
        <dbReference type="ChEBI" id="CHEBI:58885"/>
        <dbReference type="ChEBI" id="CHEBI:66914"/>
        <dbReference type="EC" id="5.1.3.2"/>
    </reaction>
</comment>
<evidence type="ECO:0000256" key="4">
    <source>
        <dbReference type="ARBA" id="ARBA00023144"/>
    </source>
</evidence>
<keyword evidence="5 6" id="KW-0413">Isomerase</keyword>
<dbReference type="InterPro" id="IPR036291">
    <property type="entry name" value="NAD(P)-bd_dom_sf"/>
</dbReference>
<accession>A0A151J1Z9</accession>
<evidence type="ECO:0000256" key="5">
    <source>
        <dbReference type="ARBA" id="ARBA00023235"/>
    </source>
</evidence>
<comment type="cofactor">
    <cofactor evidence="2 6">
        <name>NAD(+)</name>
        <dbReference type="ChEBI" id="CHEBI:57540"/>
    </cofactor>
</comment>